<dbReference type="AlphaFoldDB" id="A0A1Q2D2L1"/>
<dbReference type="PANTHER" id="PTHR10434:SF11">
    <property type="entry name" value="1-ACYL-SN-GLYCEROL-3-PHOSPHATE ACYLTRANSFERASE"/>
    <property type="match status" value="1"/>
</dbReference>
<organism evidence="4 5">
    <name type="scientific">Tessaracoccus flavescens</name>
    <dbReference type="NCBI Taxonomy" id="399497"/>
    <lineage>
        <taxon>Bacteria</taxon>
        <taxon>Bacillati</taxon>
        <taxon>Actinomycetota</taxon>
        <taxon>Actinomycetes</taxon>
        <taxon>Propionibacteriales</taxon>
        <taxon>Propionibacteriaceae</taxon>
        <taxon>Tessaracoccus</taxon>
    </lineage>
</organism>
<evidence type="ECO:0000313" key="4">
    <source>
        <dbReference type="EMBL" id="AQP52660.1"/>
    </source>
</evidence>
<evidence type="ECO:0000313" key="5">
    <source>
        <dbReference type="Proteomes" id="UP000188235"/>
    </source>
</evidence>
<dbReference type="GO" id="GO:0003841">
    <property type="term" value="F:1-acylglycerol-3-phosphate O-acyltransferase activity"/>
    <property type="evidence" value="ECO:0007669"/>
    <property type="project" value="TreeGrafter"/>
</dbReference>
<keyword evidence="2" id="KW-0012">Acyltransferase</keyword>
<dbReference type="CDD" id="cd07989">
    <property type="entry name" value="LPLAT_AGPAT-like"/>
    <property type="match status" value="1"/>
</dbReference>
<name>A0A1Q2D2L1_9ACTN</name>
<dbReference type="PANTHER" id="PTHR10434">
    <property type="entry name" value="1-ACYL-SN-GLYCEROL-3-PHOSPHATE ACYLTRANSFERASE"/>
    <property type="match status" value="1"/>
</dbReference>
<evidence type="ECO:0000256" key="2">
    <source>
        <dbReference type="ARBA" id="ARBA00023315"/>
    </source>
</evidence>
<sequence>MAHLARNLVPVLAKTTWTGGDNVPQSGPVIVIANHIGNFDPIVLGQFLIWNGRWPRFLGKSDIWKVPVLGWVARQCEQIPVYRNTDRAGESLANAERALAEGKMVAIYPEGTITADPDGWPMSGRRGAASLALKTGAPVLPVAQTGAEKVLGGRRISLKSLFGRRKDVQVMAGPLLDLSRWEGREPTKEVLDEVTTYFLDTLRDMRAELTGLEPPKGRFDLRQGRRVEIEADRGE</sequence>
<dbReference type="Pfam" id="PF01553">
    <property type="entry name" value="Acyltransferase"/>
    <property type="match status" value="1"/>
</dbReference>
<dbReference type="SMART" id="SM00563">
    <property type="entry name" value="PlsC"/>
    <property type="match status" value="1"/>
</dbReference>
<keyword evidence="5" id="KW-1185">Reference proteome</keyword>
<protein>
    <recommendedName>
        <fullName evidence="3">Phospholipid/glycerol acyltransferase domain-containing protein</fullName>
    </recommendedName>
</protein>
<dbReference type="InterPro" id="IPR002123">
    <property type="entry name" value="Plipid/glycerol_acylTrfase"/>
</dbReference>
<keyword evidence="1" id="KW-0808">Transferase</keyword>
<dbReference type="Proteomes" id="UP000188235">
    <property type="component" value="Chromosome"/>
</dbReference>
<feature type="domain" description="Phospholipid/glycerol acyltransferase" evidence="3">
    <location>
        <begin position="29"/>
        <end position="147"/>
    </location>
</feature>
<dbReference type="EMBL" id="CP019607">
    <property type="protein sequence ID" value="AQP52660.1"/>
    <property type="molecule type" value="Genomic_DNA"/>
</dbReference>
<dbReference type="KEGG" id="tfa:BW733_15215"/>
<accession>A0A1Q2D2L1</accession>
<evidence type="ECO:0000256" key="1">
    <source>
        <dbReference type="ARBA" id="ARBA00022679"/>
    </source>
</evidence>
<reference evidence="4 5" key="1">
    <citation type="journal article" date="2008" name="Int. J. Syst. Evol. Microbiol.">
        <title>Tessaracoccus flavescens sp. nov., isolated from marine sediment.</title>
        <authorList>
            <person name="Lee D.W."/>
            <person name="Lee S.D."/>
        </authorList>
    </citation>
    <scope>NUCLEOTIDE SEQUENCE [LARGE SCALE GENOMIC DNA]</scope>
    <source>
        <strain evidence="4 5">SST-39T</strain>
    </source>
</reference>
<dbReference type="STRING" id="399497.BW733_15215"/>
<dbReference type="GO" id="GO:0006654">
    <property type="term" value="P:phosphatidic acid biosynthetic process"/>
    <property type="evidence" value="ECO:0007669"/>
    <property type="project" value="TreeGrafter"/>
</dbReference>
<gene>
    <name evidence="4" type="ORF">BW733_15215</name>
</gene>
<dbReference type="SUPFAM" id="SSF69593">
    <property type="entry name" value="Glycerol-3-phosphate (1)-acyltransferase"/>
    <property type="match status" value="1"/>
</dbReference>
<proteinExistence type="predicted"/>
<evidence type="ECO:0000259" key="3">
    <source>
        <dbReference type="SMART" id="SM00563"/>
    </source>
</evidence>